<reference evidence="2 3" key="1">
    <citation type="submission" date="2010-06" db="EMBL/GenBank/DDBJ databases">
        <title>Complete sequence of chromosome of Nitrosococcus watsoni C-113.</title>
        <authorList>
            <consortium name="US DOE Joint Genome Institute"/>
            <person name="Lucas S."/>
            <person name="Copeland A."/>
            <person name="Lapidus A."/>
            <person name="Cheng J.-F."/>
            <person name="Bruce D."/>
            <person name="Goodwin L."/>
            <person name="Pitluck S."/>
            <person name="Malfatti S.A."/>
            <person name="Chain P.S.G."/>
            <person name="Land M."/>
            <person name="Hauser L."/>
            <person name="Kyrpides N."/>
            <person name="Ivanova N."/>
            <person name="Cambell M.A."/>
            <person name="Heidelberg J.F."/>
            <person name="Klotz M.G."/>
            <person name="Woyke T."/>
        </authorList>
    </citation>
    <scope>NUCLEOTIDE SEQUENCE [LARGE SCALE GENOMIC DNA]</scope>
    <source>
        <strain evidence="2 3">C-113</strain>
    </source>
</reference>
<gene>
    <name evidence="2" type="ordered locus">Nwat_2722</name>
</gene>
<keyword evidence="3" id="KW-1185">Reference proteome</keyword>
<dbReference type="eggNOG" id="COG0702">
    <property type="taxonomic scope" value="Bacteria"/>
</dbReference>
<evidence type="ECO:0000313" key="2">
    <source>
        <dbReference type="EMBL" id="ADJ29488.1"/>
    </source>
</evidence>
<organism evidence="2 3">
    <name type="scientific">Nitrosococcus watsoni (strain C-113)</name>
    <dbReference type="NCBI Taxonomy" id="105559"/>
    <lineage>
        <taxon>Bacteria</taxon>
        <taxon>Pseudomonadati</taxon>
        <taxon>Pseudomonadota</taxon>
        <taxon>Gammaproteobacteria</taxon>
        <taxon>Chromatiales</taxon>
        <taxon>Chromatiaceae</taxon>
        <taxon>Nitrosococcus</taxon>
    </lineage>
</organism>
<dbReference type="AlphaFoldDB" id="D8KAR1"/>
<proteinExistence type="predicted"/>
<dbReference type="PANTHER" id="PTHR12126">
    <property type="entry name" value="NADH-UBIQUINONE OXIDOREDUCTASE 39 KDA SUBUNIT-RELATED"/>
    <property type="match status" value="1"/>
</dbReference>
<feature type="domain" description="NAD-dependent epimerase/dehydratase" evidence="1">
    <location>
        <begin position="6"/>
        <end position="211"/>
    </location>
</feature>
<dbReference type="EMBL" id="CP002086">
    <property type="protein sequence ID" value="ADJ29488.1"/>
    <property type="molecule type" value="Genomic_DNA"/>
</dbReference>
<dbReference type="RefSeq" id="WP_013221554.1">
    <property type="nucleotide sequence ID" value="NC_014315.1"/>
</dbReference>
<name>D8KAR1_NITWC</name>
<dbReference type="HOGENOM" id="CLU_007383_6_5_6"/>
<dbReference type="PANTHER" id="PTHR12126:SF11">
    <property type="entry name" value="NADH DEHYDROGENASE [UBIQUINONE] 1 ALPHA SUBCOMPLEX SUBUNIT 9, MITOCHONDRIAL"/>
    <property type="match status" value="1"/>
</dbReference>
<dbReference type="Proteomes" id="UP000000393">
    <property type="component" value="Chromosome"/>
</dbReference>
<dbReference type="KEGG" id="nwa:Nwat_2722"/>
<protein>
    <submittedName>
        <fullName evidence="2">NAD-dependent epimerase/dehydratase</fullName>
    </submittedName>
</protein>
<evidence type="ECO:0000313" key="3">
    <source>
        <dbReference type="Proteomes" id="UP000000393"/>
    </source>
</evidence>
<dbReference type="SUPFAM" id="SSF51735">
    <property type="entry name" value="NAD(P)-binding Rossmann-fold domains"/>
    <property type="match status" value="1"/>
</dbReference>
<dbReference type="Gene3D" id="3.40.50.720">
    <property type="entry name" value="NAD(P)-binding Rossmann-like Domain"/>
    <property type="match status" value="1"/>
</dbReference>
<dbReference type="GO" id="GO:0044877">
    <property type="term" value="F:protein-containing complex binding"/>
    <property type="evidence" value="ECO:0007669"/>
    <property type="project" value="TreeGrafter"/>
</dbReference>
<dbReference type="InterPro" id="IPR051207">
    <property type="entry name" value="ComplexI_NDUFA9_subunit"/>
</dbReference>
<accession>D8KAR1</accession>
<sequence>MNIQTVCILGGTGFVGRWLSAHLVEQGYKVRVLTRHWQRHRDLLVLPGLRLKETDVHDPAQLAAQFKGCQSVINLIGILNEKRYNDGHGFRQVHADLPEKVAQACLDADIKRLLHMSALNADANQGASYYLRSKGEGENRVLALAKQGLEVTIFQPSVIFGPGDSFFNRFGTLLKLSPFIFPLACPEARFAPVYVGDVARAFARTLADKEDFSQRYELCGPKIYTLKQLVEYTAQVLELKRRVIGLSDKLSRIQASIFEYVPGKPFSKDNYASLQAPSICHQNGLHELGIAPTAIDAIVPGYLGQANQRSQYLELRRHAQRDE</sequence>
<dbReference type="OrthoDB" id="9776313at2"/>
<dbReference type="Pfam" id="PF01370">
    <property type="entry name" value="Epimerase"/>
    <property type="match status" value="1"/>
</dbReference>
<dbReference type="STRING" id="105559.Nwat_2722"/>
<evidence type="ECO:0000259" key="1">
    <source>
        <dbReference type="Pfam" id="PF01370"/>
    </source>
</evidence>
<dbReference type="InterPro" id="IPR001509">
    <property type="entry name" value="Epimerase_deHydtase"/>
</dbReference>
<dbReference type="InterPro" id="IPR036291">
    <property type="entry name" value="NAD(P)-bd_dom_sf"/>
</dbReference>
<dbReference type="CDD" id="cd05271">
    <property type="entry name" value="NDUFA9_like_SDR_a"/>
    <property type="match status" value="1"/>
</dbReference>